<protein>
    <submittedName>
        <fullName evidence="1">GrpB family protein</fullName>
    </submittedName>
</protein>
<gene>
    <name evidence="1" type="ORF">ERX29_06810</name>
</gene>
<accession>A0A4R6BTX8</accession>
<dbReference type="PANTHER" id="PTHR34822:SF1">
    <property type="entry name" value="GRPB FAMILY PROTEIN"/>
    <property type="match status" value="1"/>
</dbReference>
<dbReference type="Proteomes" id="UP000294802">
    <property type="component" value="Unassembled WGS sequence"/>
</dbReference>
<dbReference type="RefSeq" id="WP_133443950.1">
    <property type="nucleotide sequence ID" value="NZ_SCWB01000010.1"/>
</dbReference>
<organism evidence="1 2">
    <name type="scientific">Macrococcus lamae</name>
    <dbReference type="NCBI Taxonomy" id="198484"/>
    <lineage>
        <taxon>Bacteria</taxon>
        <taxon>Bacillati</taxon>
        <taxon>Bacillota</taxon>
        <taxon>Bacilli</taxon>
        <taxon>Bacillales</taxon>
        <taxon>Staphylococcaceae</taxon>
        <taxon>Macrococcus</taxon>
    </lineage>
</organism>
<dbReference type="InterPro" id="IPR043519">
    <property type="entry name" value="NT_sf"/>
</dbReference>
<dbReference type="OrthoDB" id="9799092at2"/>
<dbReference type="Pfam" id="PF04229">
    <property type="entry name" value="GrpB"/>
    <property type="match status" value="1"/>
</dbReference>
<dbReference type="EMBL" id="SCWB01000010">
    <property type="protein sequence ID" value="TDM10552.1"/>
    <property type="molecule type" value="Genomic_DNA"/>
</dbReference>
<keyword evidence="2" id="KW-1185">Reference proteome</keyword>
<comment type="caution">
    <text evidence="1">The sequence shown here is derived from an EMBL/GenBank/DDBJ whole genome shotgun (WGS) entry which is preliminary data.</text>
</comment>
<evidence type="ECO:0000313" key="1">
    <source>
        <dbReference type="EMBL" id="TDM10552.1"/>
    </source>
</evidence>
<sequence>MRRVVVQPYDSIWQHLYIEEARKLREIFKDQLMAIYHIGSTAVPGLAAKPIIDIMPVVKDIEAIDQLTERMMALGYEAKGENGISGRRYFQKGGDDRTHHVHVYQQGNPEVTRHLAFRDYLRTFRGEMERYQHLKVELAKLYPFDIDSYVEGKNVFILVMEQKALSWYNSSLKQTDEMISS</sequence>
<dbReference type="Gene3D" id="3.30.460.10">
    <property type="entry name" value="Beta Polymerase, domain 2"/>
    <property type="match status" value="1"/>
</dbReference>
<reference evidence="1 2" key="1">
    <citation type="submission" date="2019-01" db="EMBL/GenBank/DDBJ databases">
        <title>Draft genome sequences of the type strains of six Macrococcus species.</title>
        <authorList>
            <person name="Mazhar S."/>
            <person name="Altermann E."/>
            <person name="Hill C."/>
            <person name="Mcauliffe O."/>
        </authorList>
    </citation>
    <scope>NUCLEOTIDE SEQUENCE [LARGE SCALE GENOMIC DNA]</scope>
    <source>
        <strain evidence="1 2">CCM4815</strain>
    </source>
</reference>
<dbReference type="SUPFAM" id="SSF81301">
    <property type="entry name" value="Nucleotidyltransferase"/>
    <property type="match status" value="1"/>
</dbReference>
<evidence type="ECO:0000313" key="2">
    <source>
        <dbReference type="Proteomes" id="UP000294802"/>
    </source>
</evidence>
<proteinExistence type="predicted"/>
<dbReference type="InterPro" id="IPR007344">
    <property type="entry name" value="GrpB/CoaE"/>
</dbReference>
<dbReference type="PANTHER" id="PTHR34822">
    <property type="entry name" value="GRPB DOMAIN PROTEIN (AFU_ORTHOLOGUE AFUA_1G01530)"/>
    <property type="match status" value="1"/>
</dbReference>
<name>A0A4R6BTX8_9STAP</name>
<dbReference type="AlphaFoldDB" id="A0A4R6BTX8"/>